<gene>
    <name evidence="1" type="ORF">CYCCA115_LOCUS21328</name>
</gene>
<dbReference type="Proteomes" id="UP001295423">
    <property type="component" value="Unassembled WGS sequence"/>
</dbReference>
<proteinExistence type="predicted"/>
<name>A0AAD2G7L6_9STRA</name>
<evidence type="ECO:0000313" key="2">
    <source>
        <dbReference type="Proteomes" id="UP001295423"/>
    </source>
</evidence>
<keyword evidence="2" id="KW-1185">Reference proteome</keyword>
<sequence length="99" mass="11161">MDNSKVLILLSKFSVGNTKAEATLQAINIAGNGREAFKALCTHYEYKGILTSKIVEAEHTIKELCCVGEIPKMNLSMFEQMLKKAYAAYKARLQKHFYN</sequence>
<accession>A0AAD2G7L6</accession>
<dbReference type="AlphaFoldDB" id="A0AAD2G7L6"/>
<comment type="caution">
    <text evidence="1">The sequence shown here is derived from an EMBL/GenBank/DDBJ whole genome shotgun (WGS) entry which is preliminary data.</text>
</comment>
<evidence type="ECO:0000313" key="1">
    <source>
        <dbReference type="EMBL" id="CAJ1965736.1"/>
    </source>
</evidence>
<organism evidence="1 2">
    <name type="scientific">Cylindrotheca closterium</name>
    <dbReference type="NCBI Taxonomy" id="2856"/>
    <lineage>
        <taxon>Eukaryota</taxon>
        <taxon>Sar</taxon>
        <taxon>Stramenopiles</taxon>
        <taxon>Ochrophyta</taxon>
        <taxon>Bacillariophyta</taxon>
        <taxon>Bacillariophyceae</taxon>
        <taxon>Bacillariophycidae</taxon>
        <taxon>Bacillariales</taxon>
        <taxon>Bacillariaceae</taxon>
        <taxon>Cylindrotheca</taxon>
    </lineage>
</organism>
<dbReference type="EMBL" id="CAKOGP040002220">
    <property type="protein sequence ID" value="CAJ1965736.1"/>
    <property type="molecule type" value="Genomic_DNA"/>
</dbReference>
<protein>
    <submittedName>
        <fullName evidence="1">Uncharacterized protein</fullName>
    </submittedName>
</protein>
<reference evidence="1" key="1">
    <citation type="submission" date="2023-08" db="EMBL/GenBank/DDBJ databases">
        <authorList>
            <person name="Audoor S."/>
            <person name="Bilcke G."/>
        </authorList>
    </citation>
    <scope>NUCLEOTIDE SEQUENCE</scope>
</reference>